<dbReference type="Pfam" id="PF21858">
    <property type="entry name" value="DUF6914"/>
    <property type="match status" value="1"/>
</dbReference>
<reference evidence="1" key="2">
    <citation type="journal article" date="2023" name="IMA Fungus">
        <title>Comparative genomic study of the Penicillium genus elucidates a diverse pangenome and 15 lateral gene transfer events.</title>
        <authorList>
            <person name="Petersen C."/>
            <person name="Sorensen T."/>
            <person name="Nielsen M.R."/>
            <person name="Sondergaard T.E."/>
            <person name="Sorensen J.L."/>
            <person name="Fitzpatrick D.A."/>
            <person name="Frisvad J.C."/>
            <person name="Nielsen K.L."/>
        </authorList>
    </citation>
    <scope>NUCLEOTIDE SEQUENCE</scope>
    <source>
        <strain evidence="1">IBT 23319</strain>
    </source>
</reference>
<reference evidence="1" key="1">
    <citation type="submission" date="2022-11" db="EMBL/GenBank/DDBJ databases">
        <authorList>
            <person name="Petersen C."/>
        </authorList>
    </citation>
    <scope>NUCLEOTIDE SEQUENCE</scope>
    <source>
        <strain evidence="1">IBT 23319</strain>
    </source>
</reference>
<dbReference type="AlphaFoldDB" id="A0A9W9NBE4"/>
<accession>A0A9W9NBE4</accession>
<evidence type="ECO:0000313" key="1">
    <source>
        <dbReference type="EMBL" id="KAJ5216733.1"/>
    </source>
</evidence>
<sequence length="193" mass="22086">MINAWLPRAGDDRHTSDLVPSVRDTPLLATIDCQARARFKDGIERACELRFTNRLKEDTYHWALIVGPKIEKLGQAGFRYHAKEAPKSGRGSEWTFEERDCSLNATHMLLARVMVAKVEDGNRLAQILRTIPIRLKADNIALGTNVIDWQIVRNEAMSYCQKKKDQHRFDGQGNFDTSKASTYNLLERKETIK</sequence>
<organism evidence="1 2">
    <name type="scientific">Penicillium citrinum</name>
    <dbReference type="NCBI Taxonomy" id="5077"/>
    <lineage>
        <taxon>Eukaryota</taxon>
        <taxon>Fungi</taxon>
        <taxon>Dikarya</taxon>
        <taxon>Ascomycota</taxon>
        <taxon>Pezizomycotina</taxon>
        <taxon>Eurotiomycetes</taxon>
        <taxon>Eurotiomycetidae</taxon>
        <taxon>Eurotiales</taxon>
        <taxon>Aspergillaceae</taxon>
        <taxon>Penicillium</taxon>
    </lineage>
</organism>
<dbReference type="InterPro" id="IPR054208">
    <property type="entry name" value="DUF6914"/>
</dbReference>
<proteinExistence type="predicted"/>
<keyword evidence="2" id="KW-1185">Reference proteome</keyword>
<dbReference type="EMBL" id="JAPQKT010000011">
    <property type="protein sequence ID" value="KAJ5216733.1"/>
    <property type="molecule type" value="Genomic_DNA"/>
</dbReference>
<name>A0A9W9NBE4_PENCI</name>
<protein>
    <submittedName>
        <fullName evidence="1">Uncharacterized protein</fullName>
    </submittedName>
</protein>
<dbReference type="RefSeq" id="XP_056495012.1">
    <property type="nucleotide sequence ID" value="XM_056650503.1"/>
</dbReference>
<evidence type="ECO:0000313" key="2">
    <source>
        <dbReference type="Proteomes" id="UP001147733"/>
    </source>
</evidence>
<dbReference type="GeneID" id="81389670"/>
<dbReference type="Proteomes" id="UP001147733">
    <property type="component" value="Unassembled WGS sequence"/>
</dbReference>
<gene>
    <name evidence="1" type="ORF">N7469_011598</name>
</gene>
<comment type="caution">
    <text evidence="1">The sequence shown here is derived from an EMBL/GenBank/DDBJ whole genome shotgun (WGS) entry which is preliminary data.</text>
</comment>
<dbReference type="OrthoDB" id="2679825at2759"/>